<keyword evidence="3" id="KW-0808">Transferase</keyword>
<keyword evidence="7" id="KW-1185">Reference proteome</keyword>
<keyword evidence="4" id="KW-0472">Membrane</keyword>
<dbReference type="GO" id="GO:0016020">
    <property type="term" value="C:membrane"/>
    <property type="evidence" value="ECO:0007669"/>
    <property type="project" value="UniProtKB-SubCell"/>
</dbReference>
<evidence type="ECO:0000256" key="5">
    <source>
        <dbReference type="ARBA" id="ARBA00023180"/>
    </source>
</evidence>
<dbReference type="GO" id="GO:0016757">
    <property type="term" value="F:glycosyltransferase activity"/>
    <property type="evidence" value="ECO:0007669"/>
    <property type="project" value="UniProtKB-KW"/>
</dbReference>
<name>A0A2A6BU51_PRIPA</name>
<evidence type="ECO:0000256" key="4">
    <source>
        <dbReference type="ARBA" id="ARBA00023136"/>
    </source>
</evidence>
<keyword evidence="2" id="KW-0328">Glycosyltransferase</keyword>
<organism evidence="6 7">
    <name type="scientific">Pristionchus pacificus</name>
    <name type="common">Parasitic nematode worm</name>
    <dbReference type="NCBI Taxonomy" id="54126"/>
    <lineage>
        <taxon>Eukaryota</taxon>
        <taxon>Metazoa</taxon>
        <taxon>Ecdysozoa</taxon>
        <taxon>Nematoda</taxon>
        <taxon>Chromadorea</taxon>
        <taxon>Rhabditida</taxon>
        <taxon>Rhabditina</taxon>
        <taxon>Diplogasteromorpha</taxon>
        <taxon>Diplogasteroidea</taxon>
        <taxon>Neodiplogasteridae</taxon>
        <taxon>Pristionchus</taxon>
    </lineage>
</organism>
<keyword evidence="5" id="KW-0325">Glycoprotein</keyword>
<dbReference type="EnsemblMetazoa" id="PPA01413.1">
    <property type="protein sequence ID" value="PPA01413.1"/>
    <property type="gene ID" value="WBGene00090967"/>
</dbReference>
<proteinExistence type="predicted"/>
<comment type="subcellular location">
    <subcellularLocation>
        <location evidence="1">Membrane</location>
        <topology evidence="1">Single-pass type II membrane protein</topology>
    </subcellularLocation>
</comment>
<evidence type="ECO:0000256" key="2">
    <source>
        <dbReference type="ARBA" id="ARBA00022676"/>
    </source>
</evidence>
<sequence length="538" mass="62088">MLANRSSVWTEIYIFERAALKLKCEGYDLGRLLSLQDAQCAQAKFEPPRYVRRPEVVDIQCDRIFKGDILYAKGLPRQALIPTRPDRLDMDCAAVRRRVFSRRNPPTGFPVAFAKVVYKDYEFLEEQLAVSYSPENTFCFALDRKAPTDFRRKFVALSICLDNVYVASEEYELDSAGRGQSSAHFDCLRNIRERKWKYVIFQQNHDIVIKTNSEIVEIFKTMGGANDMEMSMCPQDSRCSLHEKNLGRLGLCPKNLSKKDLAACEKEEITMAKGWAQVSLTRQTVEYLLDKLNTTRLIAELHQMYYGMDELFVQSIAATRALRMPGMYPARCLYENNSVAPSNHLFVTRLTHWNWWKAYGCGSNIWRYWRPMAPVCPRHMDRRLFMAIRYKQTSEGAAATAETVKSKFNDMLNSSLFKCFESKLGIRHNICIFGVEDLPYIAGVHHLMVNKLMPDVDYGAISCIGELLYNRTHYALDDHPLDLGIYENLPGVRLHKGMQNDSSYFDRFECPKFPQRKKKPISQVIGEFLVGRRSDATF</sequence>
<accession>A0A8R1U5C1</accession>
<accession>A0A2A6BU51</accession>
<protein>
    <submittedName>
        <fullName evidence="6">Uncharacterized protein</fullName>
    </submittedName>
</protein>
<evidence type="ECO:0000256" key="1">
    <source>
        <dbReference type="ARBA" id="ARBA00004606"/>
    </source>
</evidence>
<reference evidence="7" key="1">
    <citation type="journal article" date="2008" name="Nat. Genet.">
        <title>The Pristionchus pacificus genome provides a unique perspective on nematode lifestyle and parasitism.</title>
        <authorList>
            <person name="Dieterich C."/>
            <person name="Clifton S.W."/>
            <person name="Schuster L.N."/>
            <person name="Chinwalla A."/>
            <person name="Delehaunty K."/>
            <person name="Dinkelacker I."/>
            <person name="Fulton L."/>
            <person name="Fulton R."/>
            <person name="Godfrey J."/>
            <person name="Minx P."/>
            <person name="Mitreva M."/>
            <person name="Roeseler W."/>
            <person name="Tian H."/>
            <person name="Witte H."/>
            <person name="Yang S.P."/>
            <person name="Wilson R.K."/>
            <person name="Sommer R.J."/>
        </authorList>
    </citation>
    <scope>NUCLEOTIDE SEQUENCE [LARGE SCALE GENOMIC DNA]</scope>
    <source>
        <strain evidence="7">PS312</strain>
    </source>
</reference>
<dbReference type="Proteomes" id="UP000005239">
    <property type="component" value="Unassembled WGS sequence"/>
</dbReference>
<evidence type="ECO:0000313" key="6">
    <source>
        <dbReference type="EnsemblMetazoa" id="PPA01413.1"/>
    </source>
</evidence>
<dbReference type="PANTHER" id="PTHR46671">
    <property type="entry name" value="PROTEIN CBG11221"/>
    <property type="match status" value="1"/>
</dbReference>
<dbReference type="InterPro" id="IPR003406">
    <property type="entry name" value="Glyco_trans_14"/>
</dbReference>
<gene>
    <name evidence="6" type="primary">WBGene00090967</name>
</gene>
<dbReference type="Pfam" id="PF02485">
    <property type="entry name" value="Branch"/>
    <property type="match status" value="1"/>
</dbReference>
<evidence type="ECO:0000256" key="3">
    <source>
        <dbReference type="ARBA" id="ARBA00022679"/>
    </source>
</evidence>
<dbReference type="AlphaFoldDB" id="A0A2A6BU51"/>
<dbReference type="PANTHER" id="PTHR46671:SF7">
    <property type="entry name" value="CORE-2_I-BRANCHING ENZYME"/>
    <property type="match status" value="1"/>
</dbReference>
<reference evidence="6" key="2">
    <citation type="submission" date="2022-06" db="UniProtKB">
        <authorList>
            <consortium name="EnsemblMetazoa"/>
        </authorList>
    </citation>
    <scope>IDENTIFICATION</scope>
    <source>
        <strain evidence="6">PS312</strain>
    </source>
</reference>
<evidence type="ECO:0000313" key="7">
    <source>
        <dbReference type="Proteomes" id="UP000005239"/>
    </source>
</evidence>